<sequence length="216" mass="24362">MHQQQISKMECEKNSSKGVSTSGGWCQKASYENSGQHKTDLSLAKQLSIFLQDKVVSSFGDGPGRYKQILDSTGLLNGYDAYDGAPFCDTTSKGIVKYLDLTLPQYGIPVYDWIISLEVAEHIPKKFEDTYVDNIVRHAAEGIILSWAVPGQGGYSHVNNRPLKYVEELLFTHGFYRDIQNSSLLQSSSTLPWLKRNINVYRRLQLKNKPDLYAFA</sequence>
<keyword evidence="3" id="KW-1185">Reference proteome</keyword>
<dbReference type="EMBL" id="CP111020">
    <property type="protein sequence ID" value="WAR15522.1"/>
    <property type="molecule type" value="Genomic_DNA"/>
</dbReference>
<reference evidence="2" key="1">
    <citation type="submission" date="2022-11" db="EMBL/GenBank/DDBJ databases">
        <title>Centuries of genome instability and evolution in soft-shell clam transmissible cancer (bioRxiv).</title>
        <authorList>
            <person name="Hart S.F.M."/>
            <person name="Yonemitsu M.A."/>
            <person name="Giersch R.M."/>
            <person name="Beal B.F."/>
            <person name="Arriagada G."/>
            <person name="Davis B.W."/>
            <person name="Ostrander E.A."/>
            <person name="Goff S.P."/>
            <person name="Metzger M.J."/>
        </authorList>
    </citation>
    <scope>NUCLEOTIDE SEQUENCE</scope>
    <source>
        <strain evidence="2">MELC-2E11</strain>
        <tissue evidence="2">Siphon/mantle</tissue>
    </source>
</reference>
<dbReference type="Proteomes" id="UP001164746">
    <property type="component" value="Chromosome 9"/>
</dbReference>
<proteinExistence type="predicted"/>
<evidence type="ECO:0008006" key="4">
    <source>
        <dbReference type="Google" id="ProtNLM"/>
    </source>
</evidence>
<accession>A0ABY7F382</accession>
<name>A0ABY7F382_MYAAR</name>
<protein>
    <recommendedName>
        <fullName evidence="4">Methyltransferase type 11 domain-containing protein</fullName>
    </recommendedName>
</protein>
<evidence type="ECO:0000256" key="1">
    <source>
        <dbReference type="SAM" id="MobiDB-lite"/>
    </source>
</evidence>
<gene>
    <name evidence="2" type="ORF">MAR_005627</name>
</gene>
<organism evidence="2 3">
    <name type="scientific">Mya arenaria</name>
    <name type="common">Soft-shell clam</name>
    <dbReference type="NCBI Taxonomy" id="6604"/>
    <lineage>
        <taxon>Eukaryota</taxon>
        <taxon>Metazoa</taxon>
        <taxon>Spiralia</taxon>
        <taxon>Lophotrochozoa</taxon>
        <taxon>Mollusca</taxon>
        <taxon>Bivalvia</taxon>
        <taxon>Autobranchia</taxon>
        <taxon>Heteroconchia</taxon>
        <taxon>Euheterodonta</taxon>
        <taxon>Imparidentia</taxon>
        <taxon>Neoheterodontei</taxon>
        <taxon>Myida</taxon>
        <taxon>Myoidea</taxon>
        <taxon>Myidae</taxon>
        <taxon>Mya</taxon>
    </lineage>
</organism>
<evidence type="ECO:0000313" key="2">
    <source>
        <dbReference type="EMBL" id="WAR15522.1"/>
    </source>
</evidence>
<feature type="region of interest" description="Disordered" evidence="1">
    <location>
        <begin position="1"/>
        <end position="21"/>
    </location>
</feature>
<evidence type="ECO:0000313" key="3">
    <source>
        <dbReference type="Proteomes" id="UP001164746"/>
    </source>
</evidence>